<sequence length="155" mass="17796">MSYHKIMKTDFYKEGSDMCDGEHEKDSYEQYQELGGIINRDDYESALQRSAETGMVSDIMVAQIENMAKFAGIELQNEKSADDPWVKLYAVLRSDSKPEEVKYHYSQMSDQRLFAEVLRILRDTDALSKLIDAHHKIGTYCPICLKVVTSGEECH</sequence>
<protein>
    <submittedName>
        <fullName evidence="1">Uncharacterized protein</fullName>
    </submittedName>
</protein>
<reference evidence="1 2" key="1">
    <citation type="journal article" date="2016" name="Nat. Commun.">
        <title>Thousands of microbial genomes shed light on interconnected biogeochemical processes in an aquifer system.</title>
        <authorList>
            <person name="Anantharaman K."/>
            <person name="Brown C.T."/>
            <person name="Hug L.A."/>
            <person name="Sharon I."/>
            <person name="Castelle C.J."/>
            <person name="Probst A.J."/>
            <person name="Thomas B.C."/>
            <person name="Singh A."/>
            <person name="Wilkins M.J."/>
            <person name="Karaoz U."/>
            <person name="Brodie E.L."/>
            <person name="Williams K.H."/>
            <person name="Hubbard S.S."/>
            <person name="Banfield J.F."/>
        </authorList>
    </citation>
    <scope>NUCLEOTIDE SEQUENCE [LARGE SCALE GENOMIC DNA]</scope>
</reference>
<comment type="caution">
    <text evidence="1">The sequence shown here is derived from an EMBL/GenBank/DDBJ whole genome shotgun (WGS) entry which is preliminary data.</text>
</comment>
<dbReference type="AlphaFoldDB" id="A0A1F5B260"/>
<dbReference type="EMBL" id="MEYK01000035">
    <property type="protein sequence ID" value="OGD24718.1"/>
    <property type="molecule type" value="Genomic_DNA"/>
</dbReference>
<proteinExistence type="predicted"/>
<gene>
    <name evidence="1" type="ORF">A2819_01215</name>
</gene>
<organism evidence="1 2">
    <name type="scientific">Candidatus Azambacteria bacterium RIFCSPHIGHO2_01_FULL_40_24</name>
    <dbReference type="NCBI Taxonomy" id="1797301"/>
    <lineage>
        <taxon>Bacteria</taxon>
        <taxon>Candidatus Azamiibacteriota</taxon>
    </lineage>
</organism>
<name>A0A1F5B260_9BACT</name>
<dbReference type="Proteomes" id="UP000176431">
    <property type="component" value="Unassembled WGS sequence"/>
</dbReference>
<evidence type="ECO:0000313" key="2">
    <source>
        <dbReference type="Proteomes" id="UP000176431"/>
    </source>
</evidence>
<accession>A0A1F5B260</accession>
<evidence type="ECO:0000313" key="1">
    <source>
        <dbReference type="EMBL" id="OGD24718.1"/>
    </source>
</evidence>